<comment type="similarity">
    <text evidence="3">Belongs to the TPX2 family.</text>
</comment>
<gene>
    <name evidence="17" type="primary">Tpx2b</name>
    <name evidence="17" type="ORF">NYCLEU_R05812</name>
</gene>
<dbReference type="PANTHER" id="PTHR14326">
    <property type="entry name" value="TARGETING PROTEIN FOR XKLP2"/>
    <property type="match status" value="1"/>
</dbReference>
<dbReference type="GO" id="GO:0060236">
    <property type="term" value="P:regulation of mitotic spindle organization"/>
    <property type="evidence" value="ECO:0007669"/>
    <property type="project" value="InterPro"/>
</dbReference>
<keyword evidence="6" id="KW-0132">Cell division</keyword>
<feature type="compositionally biased region" description="Basic and acidic residues" evidence="13">
    <location>
        <begin position="208"/>
        <end position="217"/>
    </location>
</feature>
<keyword evidence="9" id="KW-0206">Cytoskeleton</keyword>
<protein>
    <submittedName>
        <fullName evidence="17">TPX2B protein</fullName>
    </submittedName>
</protein>
<dbReference type="InterPro" id="IPR027329">
    <property type="entry name" value="TPX2_C"/>
</dbReference>
<evidence type="ECO:0000256" key="7">
    <source>
        <dbReference type="ARBA" id="ARBA00022701"/>
    </source>
</evidence>
<feature type="region of interest" description="Disordered" evidence="13">
    <location>
        <begin position="340"/>
        <end position="361"/>
    </location>
</feature>
<dbReference type="Proteomes" id="UP000551823">
    <property type="component" value="Unassembled WGS sequence"/>
</dbReference>
<evidence type="ECO:0000256" key="1">
    <source>
        <dbReference type="ARBA" id="ARBA00004123"/>
    </source>
</evidence>
<dbReference type="Pfam" id="PF06886">
    <property type="entry name" value="TPX2"/>
    <property type="match status" value="2"/>
</dbReference>
<evidence type="ECO:0000256" key="11">
    <source>
        <dbReference type="ARBA" id="ARBA00023306"/>
    </source>
</evidence>
<feature type="coiled-coil region" evidence="12">
    <location>
        <begin position="671"/>
        <end position="705"/>
    </location>
</feature>
<feature type="region of interest" description="Disordered" evidence="13">
    <location>
        <begin position="100"/>
        <end position="219"/>
    </location>
</feature>
<dbReference type="EMBL" id="VZZU01000317">
    <property type="protein sequence ID" value="NXW42523.1"/>
    <property type="molecule type" value="Genomic_DNA"/>
</dbReference>
<comment type="subcellular location">
    <subcellularLocation>
        <location evidence="2">Cytoplasm</location>
        <location evidence="2">Cytoskeleton</location>
        <location evidence="2">Spindle pole</location>
    </subcellularLocation>
    <subcellularLocation>
        <location evidence="1">Nucleus</location>
    </subcellularLocation>
</comment>
<feature type="domain" description="TPX2 C-terminal" evidence="14">
    <location>
        <begin position="660"/>
        <end position="734"/>
    </location>
</feature>
<evidence type="ECO:0000256" key="13">
    <source>
        <dbReference type="SAM" id="MobiDB-lite"/>
    </source>
</evidence>
<evidence type="ECO:0000256" key="10">
    <source>
        <dbReference type="ARBA" id="ARBA00023242"/>
    </source>
</evidence>
<reference evidence="17 18" key="1">
    <citation type="submission" date="2019-09" db="EMBL/GenBank/DDBJ databases">
        <title>Bird 10,000 Genomes (B10K) Project - Family phase.</title>
        <authorList>
            <person name="Zhang G."/>
        </authorList>
    </citation>
    <scope>NUCLEOTIDE SEQUENCE [LARGE SCALE GENOMIC DNA]</scope>
    <source>
        <strain evidence="17">B10K-DU-005-01</strain>
    </source>
</reference>
<dbReference type="AlphaFoldDB" id="A0A7L4BYQ7"/>
<proteinExistence type="inferred from homology"/>
<dbReference type="InterPro" id="IPR027330">
    <property type="entry name" value="TPX2_central_dom"/>
</dbReference>
<feature type="compositionally biased region" description="Basic and acidic residues" evidence="13">
    <location>
        <begin position="160"/>
        <end position="174"/>
    </location>
</feature>
<dbReference type="GO" id="GO:0005634">
    <property type="term" value="C:nucleus"/>
    <property type="evidence" value="ECO:0007669"/>
    <property type="project" value="UniProtKB-SubCell"/>
</dbReference>
<keyword evidence="5" id="KW-0597">Phosphoprotein</keyword>
<feature type="compositionally biased region" description="Basic and acidic residues" evidence="13">
    <location>
        <begin position="135"/>
        <end position="152"/>
    </location>
</feature>
<dbReference type="GO" id="GO:0000922">
    <property type="term" value="C:spindle pole"/>
    <property type="evidence" value="ECO:0007669"/>
    <property type="project" value="UniProtKB-SubCell"/>
</dbReference>
<dbReference type="Pfam" id="PF09041">
    <property type="entry name" value="Aurora-A_bind"/>
    <property type="match status" value="1"/>
</dbReference>
<sequence length="747" mass="85676">SRYSFDVPNPCINFATLSDDDVHNADSWFDQKANLENIPPAENLGEVSQNSPAFSKPDIILSSVTSQGITMSESHGEEEGEPECAQASMVPQNIVGSLSSWRAAAPAPAEASQRAGRRQATKQRKTQQRKQPARVRAERNASALVHKEEIPPLKKMRISSSREKLAEVATKREPLQNPDPSPERGKTKLTMPSTPTMLKRTNVSGKLKSTEEQELEKMQQLQREVMELRKKNEESLKAAIAGAGQPMKRTVGQVTKPIDFHFCTENRIKQHGESQPGNEYKELDFAAVLRKHPPSPGRMPKGPTVPKPFNLSQGNKRKLEETTSEYVSLAEQVEAFQKRTPSRYHLRSRKSDEGPVPGKLVKARLTNPKTPQLLTKQRFRPATCKTTAELEAEEIEKIQQYKFKARELNHRIFEGGPLLPKKPAVKELTQPIGFELETEKRVQERKKQQEEEHFEFHSRPCPTKILEDVVGVPEKKVLPVTVPKSPAFTMKSRTRMPGREEEKEKEVVPVIKANPMPHYGVPFKPKMPEQRHVEVCPFSFDARDRERQIQKEKKIEELQKEEVPKFKALPLPYFDHVKLPEKKVKNPTQPEPFNLQVDERGAAKLQSWKQQLEEDLKRQKEAACFKARPNTVVYQEPFVPKRENKTLSESLSGSIVPESFELATEKRAKERQEFEKRLANIEAMKERHQEQIRQQQEEREKEEVAKLRQELVHKANPIRKYRNVEVKPSDQPLTMPRSPNFSDRFRC</sequence>
<dbReference type="InterPro" id="IPR015128">
    <property type="entry name" value="Aurora-A-bd"/>
</dbReference>
<evidence type="ECO:0000259" key="15">
    <source>
        <dbReference type="Pfam" id="PF09041"/>
    </source>
</evidence>
<keyword evidence="7" id="KW-0493">Microtubule</keyword>
<keyword evidence="4" id="KW-0963">Cytoplasm</keyword>
<dbReference type="InterPro" id="IPR009675">
    <property type="entry name" value="TPX2_fam"/>
</dbReference>
<feature type="compositionally biased region" description="Polar residues" evidence="13">
    <location>
        <begin position="190"/>
        <end position="204"/>
    </location>
</feature>
<evidence type="ECO:0000256" key="6">
    <source>
        <dbReference type="ARBA" id="ARBA00022618"/>
    </source>
</evidence>
<dbReference type="GO" id="GO:0005874">
    <property type="term" value="C:microtubule"/>
    <property type="evidence" value="ECO:0007669"/>
    <property type="project" value="UniProtKB-KW"/>
</dbReference>
<evidence type="ECO:0000256" key="8">
    <source>
        <dbReference type="ARBA" id="ARBA00022776"/>
    </source>
</evidence>
<evidence type="ECO:0000313" key="17">
    <source>
        <dbReference type="EMBL" id="NXW42523.1"/>
    </source>
</evidence>
<feature type="domain" description="TPX2 central" evidence="16">
    <location>
        <begin position="364"/>
        <end position="488"/>
    </location>
</feature>
<keyword evidence="18" id="KW-1185">Reference proteome</keyword>
<keyword evidence="10" id="KW-0539">Nucleus</keyword>
<feature type="domain" description="Aurora-A binding" evidence="15">
    <location>
        <begin position="2"/>
        <end position="51"/>
    </location>
</feature>
<evidence type="ECO:0000259" key="16">
    <source>
        <dbReference type="Pfam" id="PF12214"/>
    </source>
</evidence>
<name>A0A7L4BYQ7_9AVES</name>
<dbReference type="Pfam" id="PF12214">
    <property type="entry name" value="TPX2_importin"/>
    <property type="match status" value="1"/>
</dbReference>
<evidence type="ECO:0000259" key="14">
    <source>
        <dbReference type="Pfam" id="PF06886"/>
    </source>
</evidence>
<keyword evidence="11" id="KW-0131">Cell cycle</keyword>
<keyword evidence="8" id="KW-0498">Mitosis</keyword>
<keyword evidence="12" id="KW-0175">Coiled coil</keyword>
<feature type="region of interest" description="Disordered" evidence="13">
    <location>
        <begin position="728"/>
        <end position="747"/>
    </location>
</feature>
<feature type="domain" description="TPX2 C-terminal" evidence="14">
    <location>
        <begin position="543"/>
        <end position="589"/>
    </location>
</feature>
<dbReference type="GO" id="GO:0051301">
    <property type="term" value="P:cell division"/>
    <property type="evidence" value="ECO:0007669"/>
    <property type="project" value="UniProtKB-KW"/>
</dbReference>
<dbReference type="PANTHER" id="PTHR14326:SF44">
    <property type="entry name" value="TARGETING PROTEIN FOR XKLP2"/>
    <property type="match status" value="1"/>
</dbReference>
<evidence type="ECO:0000313" key="18">
    <source>
        <dbReference type="Proteomes" id="UP000551823"/>
    </source>
</evidence>
<comment type="caution">
    <text evidence="17">The sequence shown here is derived from an EMBL/GenBank/DDBJ whole genome shotgun (WGS) entry which is preliminary data.</text>
</comment>
<evidence type="ECO:0000256" key="4">
    <source>
        <dbReference type="ARBA" id="ARBA00022490"/>
    </source>
</evidence>
<accession>A0A7L4BYQ7</accession>
<evidence type="ECO:0000256" key="2">
    <source>
        <dbReference type="ARBA" id="ARBA00004647"/>
    </source>
</evidence>
<evidence type="ECO:0000256" key="12">
    <source>
        <dbReference type="SAM" id="Coils"/>
    </source>
</evidence>
<organism evidence="17 18">
    <name type="scientific">Nyctiprogne leucopyga</name>
    <dbReference type="NCBI Taxonomy" id="382315"/>
    <lineage>
        <taxon>Eukaryota</taxon>
        <taxon>Metazoa</taxon>
        <taxon>Chordata</taxon>
        <taxon>Craniata</taxon>
        <taxon>Vertebrata</taxon>
        <taxon>Euteleostomi</taxon>
        <taxon>Archelosauria</taxon>
        <taxon>Archosauria</taxon>
        <taxon>Dinosauria</taxon>
        <taxon>Saurischia</taxon>
        <taxon>Theropoda</taxon>
        <taxon>Coelurosauria</taxon>
        <taxon>Aves</taxon>
        <taxon>Neognathae</taxon>
        <taxon>Neoaves</taxon>
        <taxon>Strisores</taxon>
        <taxon>Caprimulgiformes</taxon>
        <taxon>Caprimulgidae</taxon>
        <taxon>Chordeilinae</taxon>
        <taxon>Nyctiprogne</taxon>
    </lineage>
</organism>
<evidence type="ECO:0000256" key="5">
    <source>
        <dbReference type="ARBA" id="ARBA00022553"/>
    </source>
</evidence>
<evidence type="ECO:0000256" key="3">
    <source>
        <dbReference type="ARBA" id="ARBA00005885"/>
    </source>
</evidence>
<feature type="non-terminal residue" evidence="17">
    <location>
        <position position="1"/>
    </location>
</feature>
<feature type="compositionally biased region" description="Basic residues" evidence="13">
    <location>
        <begin position="115"/>
        <end position="133"/>
    </location>
</feature>
<evidence type="ECO:0000256" key="9">
    <source>
        <dbReference type="ARBA" id="ARBA00023212"/>
    </source>
</evidence>
<feature type="non-terminal residue" evidence="17">
    <location>
        <position position="747"/>
    </location>
</feature>